<proteinExistence type="predicted"/>
<name>A0ABW2SBT8_9BURK</name>
<gene>
    <name evidence="1" type="ORF">ACFQU0_10125</name>
</gene>
<accession>A0ABW2SBT8</accession>
<protein>
    <submittedName>
        <fullName evidence="1">Uncharacterized protein</fullName>
    </submittedName>
</protein>
<evidence type="ECO:0000313" key="2">
    <source>
        <dbReference type="Proteomes" id="UP001596457"/>
    </source>
</evidence>
<keyword evidence="2" id="KW-1185">Reference proteome</keyword>
<sequence>MAETAHLIAKSWTSHANTTLGYVGADGHFVAIGDIEGHGHAPEDSEVYARRLAAAWNSCKGITTERLEDLGRPLMQHLIGCDERAARMVKERDELVDVLRGLHRVCMAMDLEADHERPTEEAYLQATAQAAQAIAKATGQEGSAPVSAATNLRRLFDLPLGSRFRYQGKPTVYVLLSYADFGLVGDNPQNEGLRRPFQGLYSAAESRAEFEALMVEFVPVVEATGQEARTA</sequence>
<comment type="caution">
    <text evidence="1">The sequence shown here is derived from an EMBL/GenBank/DDBJ whole genome shotgun (WGS) entry which is preliminary data.</text>
</comment>
<reference evidence="2" key="1">
    <citation type="journal article" date="2019" name="Int. J. Syst. Evol. Microbiol.">
        <title>The Global Catalogue of Microorganisms (GCM) 10K type strain sequencing project: providing services to taxonomists for standard genome sequencing and annotation.</title>
        <authorList>
            <consortium name="The Broad Institute Genomics Platform"/>
            <consortium name="The Broad Institute Genome Sequencing Center for Infectious Disease"/>
            <person name="Wu L."/>
            <person name="Ma J."/>
        </authorList>
    </citation>
    <scope>NUCLEOTIDE SEQUENCE [LARGE SCALE GENOMIC DNA]</scope>
    <source>
        <strain evidence="2">CCUG 53903</strain>
    </source>
</reference>
<dbReference type="EMBL" id="JBHTBZ010000020">
    <property type="protein sequence ID" value="MFC7460785.1"/>
    <property type="molecule type" value="Genomic_DNA"/>
</dbReference>
<dbReference type="Proteomes" id="UP001596457">
    <property type="component" value="Unassembled WGS sequence"/>
</dbReference>
<evidence type="ECO:0000313" key="1">
    <source>
        <dbReference type="EMBL" id="MFC7460785.1"/>
    </source>
</evidence>
<organism evidence="1 2">
    <name type="scientific">Hydrogenophaga defluvii</name>
    <dbReference type="NCBI Taxonomy" id="249410"/>
    <lineage>
        <taxon>Bacteria</taxon>
        <taxon>Pseudomonadati</taxon>
        <taxon>Pseudomonadota</taxon>
        <taxon>Betaproteobacteria</taxon>
        <taxon>Burkholderiales</taxon>
        <taxon>Comamonadaceae</taxon>
        <taxon>Hydrogenophaga</taxon>
    </lineage>
</organism>
<dbReference type="RefSeq" id="WP_382200362.1">
    <property type="nucleotide sequence ID" value="NZ_JBHTBZ010000020.1"/>
</dbReference>